<dbReference type="Proteomes" id="UP001139293">
    <property type="component" value="Unassembled WGS sequence"/>
</dbReference>
<comment type="caution">
    <text evidence="1">The sequence shown here is derived from an EMBL/GenBank/DDBJ whole genome shotgun (WGS) entry which is preliminary data.</text>
</comment>
<accession>A0A9X1ZB77</accession>
<dbReference type="GO" id="GO:0008408">
    <property type="term" value="F:3'-5' exonuclease activity"/>
    <property type="evidence" value="ECO:0007669"/>
    <property type="project" value="InterPro"/>
</dbReference>
<dbReference type="GO" id="GO:0003887">
    <property type="term" value="F:DNA-directed DNA polymerase activity"/>
    <property type="evidence" value="ECO:0007669"/>
    <property type="project" value="InterPro"/>
</dbReference>
<sequence length="115" mass="12742">MEKNAYLDAMGITRWKKAVPQNEVLTVLVNPLRIKEVDSPIISKVLALIGVDIAHCRFAVRAEANANVIWDMRGKQAVAGDDRLISAPINELEANIEAKRALWGNMQAYMAKKGI</sequence>
<dbReference type="RefSeq" id="WP_248949399.1">
    <property type="nucleotide sequence ID" value="NZ_JAKILB010000004.1"/>
</dbReference>
<dbReference type="SUPFAM" id="SSF102220">
    <property type="entry name" value="DNA polymerase III psi subunit"/>
    <property type="match status" value="1"/>
</dbReference>
<evidence type="ECO:0000313" key="1">
    <source>
        <dbReference type="EMBL" id="MCL1138326.1"/>
    </source>
</evidence>
<dbReference type="GO" id="GO:0006260">
    <property type="term" value="P:DNA replication"/>
    <property type="evidence" value="ECO:0007669"/>
    <property type="project" value="InterPro"/>
</dbReference>
<dbReference type="EMBL" id="JAKILB010000004">
    <property type="protein sequence ID" value="MCL1138326.1"/>
    <property type="molecule type" value="Genomic_DNA"/>
</dbReference>
<dbReference type="Gene3D" id="3.40.50.10220">
    <property type="entry name" value="DNA polymerase III, psi subunit"/>
    <property type="match status" value="1"/>
</dbReference>
<organism evidence="1 2">
    <name type="scientific">Shewanella pneumatophori</name>
    <dbReference type="NCBI Taxonomy" id="314092"/>
    <lineage>
        <taxon>Bacteria</taxon>
        <taxon>Pseudomonadati</taxon>
        <taxon>Pseudomonadota</taxon>
        <taxon>Gammaproteobacteria</taxon>
        <taxon>Alteromonadales</taxon>
        <taxon>Shewanellaceae</taxon>
        <taxon>Shewanella</taxon>
    </lineage>
</organism>
<dbReference type="AlphaFoldDB" id="A0A9X1ZB77"/>
<evidence type="ECO:0000313" key="2">
    <source>
        <dbReference type="Proteomes" id="UP001139293"/>
    </source>
</evidence>
<reference evidence="1" key="1">
    <citation type="submission" date="2022-01" db="EMBL/GenBank/DDBJ databases">
        <title>Whole genome-based taxonomy of the Shewanellaceae.</title>
        <authorList>
            <person name="Martin-Rodriguez A.J."/>
        </authorList>
    </citation>
    <scope>NUCLEOTIDE SEQUENCE</scope>
    <source>
        <strain evidence="1">KCTC 23973</strain>
    </source>
</reference>
<gene>
    <name evidence="1" type="ORF">L2740_07150</name>
</gene>
<keyword evidence="2" id="KW-1185">Reference proteome</keyword>
<protein>
    <submittedName>
        <fullName evidence="1">Uncharacterized protein</fullName>
    </submittedName>
</protein>
<dbReference type="InterPro" id="IPR036654">
    <property type="entry name" value="DNA_pol_III_psi_sf"/>
</dbReference>
<name>A0A9X1ZB77_9GAMM</name>
<proteinExistence type="predicted"/>